<evidence type="ECO:0000256" key="2">
    <source>
        <dbReference type="ARBA" id="ARBA00017524"/>
    </source>
</evidence>
<evidence type="ECO:0000256" key="6">
    <source>
        <dbReference type="ARBA" id="ARBA00031471"/>
    </source>
</evidence>
<dbReference type="PANTHER" id="PTHR12100:SF0">
    <property type="entry name" value="EXOCYST COMPLEX COMPONENT 5"/>
    <property type="match status" value="1"/>
</dbReference>
<dbReference type="InterPro" id="IPR009976">
    <property type="entry name" value="Sec10-like"/>
</dbReference>
<evidence type="ECO:0000259" key="7">
    <source>
        <dbReference type="Pfam" id="PF07393"/>
    </source>
</evidence>
<feature type="domain" description="Exocyst complex component Sec10 N-terminal" evidence="8">
    <location>
        <begin position="44"/>
        <end position="154"/>
    </location>
</feature>
<dbReference type="PANTHER" id="PTHR12100">
    <property type="entry name" value="SEC10"/>
    <property type="match status" value="1"/>
</dbReference>
<keyword evidence="9" id="KW-1185">Reference proteome</keyword>
<dbReference type="InterPro" id="IPR048627">
    <property type="entry name" value="Sec10_HB"/>
</dbReference>
<feature type="domain" description="Exocyst complex component Sec10-like alpha-helical bundle" evidence="7">
    <location>
        <begin position="160"/>
        <end position="706"/>
    </location>
</feature>
<proteinExistence type="inferred from homology"/>
<evidence type="ECO:0000313" key="10">
    <source>
        <dbReference type="RefSeq" id="XP_065661360.1"/>
    </source>
</evidence>
<evidence type="ECO:0000256" key="5">
    <source>
        <dbReference type="ARBA" id="ARBA00023054"/>
    </source>
</evidence>
<sequence>MAVNYKSEDFGEPFDSANFIERISANVLGGGTKGGQEGFDPLKLRDHFLETIKNLQTQSELTTAQISKLEKICSEHEQKHKEKASDVEKQYKNAMSTFHDLDDRINSVATKVVHLGDQLENISIPRQRAQETQHAMKYFDEFHSGKELSPLFNDKAKLHEAAAVIHQLLLVADELPKEKFERVQRKIQEKYSTIESDLMREFVNAYKIKDIDKMARSAKTLLPFKNYHLCYEELIKMAVEELFTSEDIFEDILQACNKVQDISTKVFEHNAEHVLSKFVQYVFEKKLAGYIYKQLPNKMEEETYLKKLSYLYGRTKEINKKLCKLRLGSDSAFLERITKPLFSNYLKRYIEDELQYLEEESISTLNRFYNSIGHVKKEIRQNFIAEIPDSLKELHKKIPGRDKSMLKENLLSQDVALTLLQENKLSIRRAEMLSPLSELPNNVFRIFKLFLKYLGEEHFEYAVDVHLQYLPPIEAKTPPDIMFLTVLYQSNTIFHLIEKHFTDFIVRTVGSSTIYGECALKKKQLVDNLESKLNSGMERVLSSMVNYMKFLLNSEQKKSDFRPDGEDGAMTQTSACISCCRYIKILVPSLYDALDGKNLEVVLIELGTRFHKVLMEHFFQFTYTDIGAMVALCDVNEYRHAIKLFKIPLLDRLFNVLSALVNLLVVQPDNLKDVGSEEQLVDIDKNVLQQFIQLRADFKSLKIGKVFS</sequence>
<evidence type="ECO:0000256" key="4">
    <source>
        <dbReference type="ARBA" id="ARBA00022483"/>
    </source>
</evidence>
<dbReference type="Proteomes" id="UP001652625">
    <property type="component" value="Chromosome 09"/>
</dbReference>
<evidence type="ECO:0000259" key="8">
    <source>
        <dbReference type="Pfam" id="PF20667"/>
    </source>
</evidence>
<evidence type="ECO:0000256" key="3">
    <source>
        <dbReference type="ARBA" id="ARBA00022448"/>
    </source>
</evidence>
<organism evidence="9 10">
    <name type="scientific">Hydra vulgaris</name>
    <name type="common">Hydra</name>
    <name type="synonym">Hydra attenuata</name>
    <dbReference type="NCBI Taxonomy" id="6087"/>
    <lineage>
        <taxon>Eukaryota</taxon>
        <taxon>Metazoa</taxon>
        <taxon>Cnidaria</taxon>
        <taxon>Hydrozoa</taxon>
        <taxon>Hydroidolina</taxon>
        <taxon>Anthoathecata</taxon>
        <taxon>Aplanulata</taxon>
        <taxon>Hydridae</taxon>
        <taxon>Hydra</taxon>
    </lineage>
</organism>
<dbReference type="Pfam" id="PF07393">
    <property type="entry name" value="Sec10_HB"/>
    <property type="match status" value="1"/>
</dbReference>
<protein>
    <recommendedName>
        <fullName evidence="2">Exocyst complex component 5</fullName>
    </recommendedName>
    <alternativeName>
        <fullName evidence="6">Exocyst complex component Sec10</fullName>
    </alternativeName>
</protein>
<keyword evidence="5" id="KW-0175">Coiled coil</keyword>
<dbReference type="GeneID" id="100206287"/>
<dbReference type="Pfam" id="PF20667">
    <property type="entry name" value="Sec10_N"/>
    <property type="match status" value="1"/>
</dbReference>
<name>A0ABM4CI06_HYDVU</name>
<keyword evidence="3" id="KW-0813">Transport</keyword>
<reference evidence="10" key="1">
    <citation type="submission" date="2025-08" db="UniProtKB">
        <authorList>
            <consortium name="RefSeq"/>
        </authorList>
    </citation>
    <scope>IDENTIFICATION</scope>
</reference>
<dbReference type="InterPro" id="IPR048625">
    <property type="entry name" value="Sec10_N"/>
</dbReference>
<keyword evidence="4" id="KW-0268">Exocytosis</keyword>
<evidence type="ECO:0000313" key="9">
    <source>
        <dbReference type="Proteomes" id="UP001652625"/>
    </source>
</evidence>
<gene>
    <name evidence="10" type="primary">LOC100206287</name>
</gene>
<evidence type="ECO:0000256" key="1">
    <source>
        <dbReference type="ARBA" id="ARBA00006572"/>
    </source>
</evidence>
<dbReference type="RefSeq" id="XP_065661360.1">
    <property type="nucleotide sequence ID" value="XM_065805288.1"/>
</dbReference>
<comment type="similarity">
    <text evidence="1">Belongs to the SEC10 family.</text>
</comment>
<accession>A0ABM4CI06</accession>